<sequence>MYPSQKPHPHTERTPYKQIHPMYYTLYRSPHQIPHANLASRTLIKLIAPTPNSPSQLITRTARPPSTPHRQQTNPAPDPNPKTIHNSPLTYTKKQTSSPPDLPNFRLTRPVTSES</sequence>
<feature type="compositionally biased region" description="Polar residues" evidence="1">
    <location>
        <begin position="83"/>
        <end position="99"/>
    </location>
</feature>
<proteinExistence type="predicted"/>
<dbReference type="AlphaFoldDB" id="A0A3N4J6L2"/>
<protein>
    <submittedName>
        <fullName evidence="2">Uncharacterized protein</fullName>
    </submittedName>
</protein>
<dbReference type="Proteomes" id="UP000276215">
    <property type="component" value="Unassembled WGS sequence"/>
</dbReference>
<evidence type="ECO:0000313" key="2">
    <source>
        <dbReference type="EMBL" id="RPA92080.1"/>
    </source>
</evidence>
<evidence type="ECO:0000256" key="1">
    <source>
        <dbReference type="SAM" id="MobiDB-lite"/>
    </source>
</evidence>
<evidence type="ECO:0000313" key="3">
    <source>
        <dbReference type="Proteomes" id="UP000276215"/>
    </source>
</evidence>
<dbReference type="EMBL" id="ML120481">
    <property type="protein sequence ID" value="RPA92080.1"/>
    <property type="molecule type" value="Genomic_DNA"/>
</dbReference>
<name>A0A3N4J6L2_9PEZI</name>
<reference evidence="2 3" key="1">
    <citation type="journal article" date="2018" name="Nat. Ecol. Evol.">
        <title>Pezizomycetes genomes reveal the molecular basis of ectomycorrhizal truffle lifestyle.</title>
        <authorList>
            <person name="Murat C."/>
            <person name="Payen T."/>
            <person name="Noel B."/>
            <person name="Kuo A."/>
            <person name="Morin E."/>
            <person name="Chen J."/>
            <person name="Kohler A."/>
            <person name="Krizsan K."/>
            <person name="Balestrini R."/>
            <person name="Da Silva C."/>
            <person name="Montanini B."/>
            <person name="Hainaut M."/>
            <person name="Levati E."/>
            <person name="Barry K.W."/>
            <person name="Belfiori B."/>
            <person name="Cichocki N."/>
            <person name="Clum A."/>
            <person name="Dockter R.B."/>
            <person name="Fauchery L."/>
            <person name="Guy J."/>
            <person name="Iotti M."/>
            <person name="Le Tacon F."/>
            <person name="Lindquist E.A."/>
            <person name="Lipzen A."/>
            <person name="Malagnac F."/>
            <person name="Mello A."/>
            <person name="Molinier V."/>
            <person name="Miyauchi S."/>
            <person name="Poulain J."/>
            <person name="Riccioni C."/>
            <person name="Rubini A."/>
            <person name="Sitrit Y."/>
            <person name="Splivallo R."/>
            <person name="Traeger S."/>
            <person name="Wang M."/>
            <person name="Zifcakova L."/>
            <person name="Wipf D."/>
            <person name="Zambonelli A."/>
            <person name="Paolocci F."/>
            <person name="Nowrousian M."/>
            <person name="Ottonello S."/>
            <person name="Baldrian P."/>
            <person name="Spatafora J.W."/>
            <person name="Henrissat B."/>
            <person name="Nagy L.G."/>
            <person name="Aury J.M."/>
            <person name="Wincker P."/>
            <person name="Grigoriev I.V."/>
            <person name="Bonfante P."/>
            <person name="Martin F.M."/>
        </authorList>
    </citation>
    <scope>NUCLEOTIDE SEQUENCE [LARGE SCALE GENOMIC DNA]</scope>
    <source>
        <strain evidence="2 3">120613-1</strain>
    </source>
</reference>
<gene>
    <name evidence="2" type="ORF">L873DRAFT_242727</name>
</gene>
<feature type="region of interest" description="Disordered" evidence="1">
    <location>
        <begin position="49"/>
        <end position="115"/>
    </location>
</feature>
<organism evidence="2 3">
    <name type="scientific">Choiromyces venosus 120613-1</name>
    <dbReference type="NCBI Taxonomy" id="1336337"/>
    <lineage>
        <taxon>Eukaryota</taxon>
        <taxon>Fungi</taxon>
        <taxon>Dikarya</taxon>
        <taxon>Ascomycota</taxon>
        <taxon>Pezizomycotina</taxon>
        <taxon>Pezizomycetes</taxon>
        <taxon>Pezizales</taxon>
        <taxon>Tuberaceae</taxon>
        <taxon>Choiromyces</taxon>
    </lineage>
</organism>
<keyword evidence="3" id="KW-1185">Reference proteome</keyword>
<accession>A0A3N4J6L2</accession>